<organism evidence="1 2">
    <name type="scientific">Vespula maculifrons</name>
    <name type="common">Eastern yellow jacket</name>
    <name type="synonym">Wasp</name>
    <dbReference type="NCBI Taxonomy" id="7453"/>
    <lineage>
        <taxon>Eukaryota</taxon>
        <taxon>Metazoa</taxon>
        <taxon>Ecdysozoa</taxon>
        <taxon>Arthropoda</taxon>
        <taxon>Hexapoda</taxon>
        <taxon>Insecta</taxon>
        <taxon>Pterygota</taxon>
        <taxon>Neoptera</taxon>
        <taxon>Endopterygota</taxon>
        <taxon>Hymenoptera</taxon>
        <taxon>Apocrita</taxon>
        <taxon>Aculeata</taxon>
        <taxon>Vespoidea</taxon>
        <taxon>Vespidae</taxon>
        <taxon>Vespinae</taxon>
        <taxon>Vespula</taxon>
    </lineage>
</organism>
<accession>A0ABD2C3E0</accession>
<protein>
    <submittedName>
        <fullName evidence="1">Uncharacterized protein</fullName>
    </submittedName>
</protein>
<dbReference type="AlphaFoldDB" id="A0ABD2C3E0"/>
<name>A0ABD2C3E0_VESMC</name>
<comment type="caution">
    <text evidence="1">The sequence shown here is derived from an EMBL/GenBank/DDBJ whole genome shotgun (WGS) entry which is preliminary data.</text>
</comment>
<reference evidence="1 2" key="1">
    <citation type="journal article" date="2024" name="Ann. Entomol. Soc. Am.">
        <title>Genomic analyses of the southern and eastern yellowjacket wasps (Hymenoptera: Vespidae) reveal evolutionary signatures of social life.</title>
        <authorList>
            <person name="Catto M.A."/>
            <person name="Caine P.B."/>
            <person name="Orr S.E."/>
            <person name="Hunt B.G."/>
            <person name="Goodisman M.A.D."/>
        </authorList>
    </citation>
    <scope>NUCLEOTIDE SEQUENCE [LARGE SCALE GENOMIC DNA]</scope>
    <source>
        <strain evidence="1">232</strain>
        <tissue evidence="1">Head and thorax</tissue>
    </source>
</reference>
<evidence type="ECO:0000313" key="2">
    <source>
        <dbReference type="Proteomes" id="UP001607303"/>
    </source>
</evidence>
<dbReference type="EMBL" id="JAYRBN010000061">
    <property type="protein sequence ID" value="KAL2739556.1"/>
    <property type="molecule type" value="Genomic_DNA"/>
</dbReference>
<feature type="non-terminal residue" evidence="1">
    <location>
        <position position="39"/>
    </location>
</feature>
<dbReference type="Proteomes" id="UP001607303">
    <property type="component" value="Unassembled WGS sequence"/>
</dbReference>
<sequence>MEYETACQWLVNYACQTRINLLMCSMQLDEREKEEELNT</sequence>
<keyword evidence="2" id="KW-1185">Reference proteome</keyword>
<evidence type="ECO:0000313" key="1">
    <source>
        <dbReference type="EMBL" id="KAL2739556.1"/>
    </source>
</evidence>
<gene>
    <name evidence="1" type="ORF">V1477_010945</name>
</gene>
<proteinExistence type="predicted"/>